<dbReference type="EMBL" id="BTGD01000013">
    <property type="protein sequence ID" value="GMM57467.1"/>
    <property type="molecule type" value="Genomic_DNA"/>
</dbReference>
<organism evidence="2 3">
    <name type="scientific">Maudiozyma humilis</name>
    <name type="common">Sour dough yeast</name>
    <name type="synonym">Kazachstania humilis</name>
    <dbReference type="NCBI Taxonomy" id="51915"/>
    <lineage>
        <taxon>Eukaryota</taxon>
        <taxon>Fungi</taxon>
        <taxon>Dikarya</taxon>
        <taxon>Ascomycota</taxon>
        <taxon>Saccharomycotina</taxon>
        <taxon>Saccharomycetes</taxon>
        <taxon>Saccharomycetales</taxon>
        <taxon>Saccharomycetaceae</taxon>
        <taxon>Maudiozyma</taxon>
    </lineage>
</organism>
<reference evidence="2 3" key="1">
    <citation type="journal article" date="2023" name="Elife">
        <title>Identification of key yeast species and microbe-microbe interactions impacting larval growth of Drosophila in the wild.</title>
        <authorList>
            <person name="Mure A."/>
            <person name="Sugiura Y."/>
            <person name="Maeda R."/>
            <person name="Honda K."/>
            <person name="Sakurai N."/>
            <person name="Takahashi Y."/>
            <person name="Watada M."/>
            <person name="Katoh T."/>
            <person name="Gotoh A."/>
            <person name="Gotoh Y."/>
            <person name="Taniguchi I."/>
            <person name="Nakamura K."/>
            <person name="Hayashi T."/>
            <person name="Katayama T."/>
            <person name="Uemura T."/>
            <person name="Hattori Y."/>
        </authorList>
    </citation>
    <scope>NUCLEOTIDE SEQUENCE [LARGE SCALE GENOMIC DNA]</scope>
    <source>
        <strain evidence="2 3">KH-74</strain>
    </source>
</reference>
<feature type="region of interest" description="Disordered" evidence="1">
    <location>
        <begin position="273"/>
        <end position="305"/>
    </location>
</feature>
<dbReference type="AlphaFoldDB" id="A0AAV5S1J2"/>
<feature type="compositionally biased region" description="Low complexity" evidence="1">
    <location>
        <begin position="286"/>
        <end position="300"/>
    </location>
</feature>
<proteinExistence type="predicted"/>
<protein>
    <recommendedName>
        <fullName evidence="4">Cyclin N-terminal domain-containing protein</fullName>
    </recommendedName>
</protein>
<sequence length="382" mass="42957">MLNDMLELNAGPSAVKREPEKVAEKAQVKRQQQQRTVLSSFMVRNFLRGIFLKHVHLFIPDNEQGAVAGMQDGMLQLNFDRKKSAHLFEMILKRARSTVLQFKRVCCIIIKFLECCKNETNYMRHLRYDLHKLIVAAFVLSVPNVSHNDGNRILIREKSYSLYSKVTGLSVAEITNCCSVVRPVIMRRSRKQHEHNSHMQQSQGAGSPGPSGSNNSPAGGTGGTSHNTPGAYSDDSHDDGAMSYNQFLEMAQRNIDIHSVNYNIGTTFPLPQQLHYDDDTLPSQTSSSYPYSSSSDSPPYQHAHSQVQPLRLPNGERYTISMLHELHSPELNRVRSNHGHGHGHGHGRSERVHLSNGYVLSAEIEQFNQMGKQLVTESFQVV</sequence>
<evidence type="ECO:0000313" key="3">
    <source>
        <dbReference type="Proteomes" id="UP001377567"/>
    </source>
</evidence>
<feature type="compositionally biased region" description="Low complexity" evidence="1">
    <location>
        <begin position="200"/>
        <end position="218"/>
    </location>
</feature>
<keyword evidence="3" id="KW-1185">Reference proteome</keyword>
<evidence type="ECO:0008006" key="4">
    <source>
        <dbReference type="Google" id="ProtNLM"/>
    </source>
</evidence>
<name>A0AAV5S1J2_MAUHU</name>
<evidence type="ECO:0000256" key="1">
    <source>
        <dbReference type="SAM" id="MobiDB-lite"/>
    </source>
</evidence>
<comment type="caution">
    <text evidence="2">The sequence shown here is derived from an EMBL/GenBank/DDBJ whole genome shotgun (WGS) entry which is preliminary data.</text>
</comment>
<evidence type="ECO:0000313" key="2">
    <source>
        <dbReference type="EMBL" id="GMM57467.1"/>
    </source>
</evidence>
<gene>
    <name evidence="2" type="ORF">DAKH74_040830</name>
</gene>
<feature type="region of interest" description="Disordered" evidence="1">
    <location>
        <begin position="189"/>
        <end position="238"/>
    </location>
</feature>
<dbReference type="Proteomes" id="UP001377567">
    <property type="component" value="Unassembled WGS sequence"/>
</dbReference>
<accession>A0AAV5S1J2</accession>